<dbReference type="InterPro" id="IPR000210">
    <property type="entry name" value="BTB/POZ_dom"/>
</dbReference>
<evidence type="ECO:0000256" key="4">
    <source>
        <dbReference type="ARBA" id="ARBA00022786"/>
    </source>
</evidence>
<reference evidence="7" key="1">
    <citation type="submission" date="2021-02" db="EMBL/GenBank/DDBJ databases">
        <authorList>
            <person name="Nowell W R."/>
        </authorList>
    </citation>
    <scope>NUCLEOTIDE SEQUENCE</scope>
</reference>
<dbReference type="Gene3D" id="3.30.710.10">
    <property type="entry name" value="Potassium Channel Kv1.1, Chain A"/>
    <property type="match status" value="1"/>
</dbReference>
<dbReference type="InterPro" id="IPR012983">
    <property type="entry name" value="PHR"/>
</dbReference>
<dbReference type="Pfam" id="PF08005">
    <property type="entry name" value="PHR"/>
    <property type="match status" value="1"/>
</dbReference>
<dbReference type="InterPro" id="IPR011333">
    <property type="entry name" value="SKP1/BTB/POZ_sf"/>
</dbReference>
<dbReference type="Gene3D" id="1.20.960.40">
    <property type="match status" value="1"/>
</dbReference>
<keyword evidence="3" id="KW-0963">Cytoplasm</keyword>
<dbReference type="Gene3D" id="1.25.40.420">
    <property type="match status" value="1"/>
</dbReference>
<keyword evidence="4" id="KW-0833">Ubl conjugation pathway</keyword>
<dbReference type="PROSITE" id="PS00018">
    <property type="entry name" value="EF_HAND_1"/>
    <property type="match status" value="1"/>
</dbReference>
<feature type="compositionally biased region" description="Low complexity" evidence="5">
    <location>
        <begin position="8"/>
        <end position="24"/>
    </location>
</feature>
<dbReference type="Gene3D" id="2.60.120.820">
    <property type="entry name" value="PHR domain"/>
    <property type="match status" value="1"/>
</dbReference>
<dbReference type="SMART" id="SM00225">
    <property type="entry name" value="BTB"/>
    <property type="match status" value="1"/>
</dbReference>
<feature type="domain" description="BTB" evidence="6">
    <location>
        <begin position="86"/>
        <end position="168"/>
    </location>
</feature>
<accession>A0A814C1Z5</accession>
<dbReference type="InterPro" id="IPR018247">
    <property type="entry name" value="EF_Hand_1_Ca_BS"/>
</dbReference>
<name>A0A814C1Z5_9BILA</name>
<dbReference type="EMBL" id="CAJNOQ010002076">
    <property type="protein sequence ID" value="CAF0937185.1"/>
    <property type="molecule type" value="Genomic_DNA"/>
</dbReference>
<evidence type="ECO:0000256" key="3">
    <source>
        <dbReference type="ARBA" id="ARBA00022490"/>
    </source>
</evidence>
<dbReference type="GO" id="GO:0000932">
    <property type="term" value="C:P-body"/>
    <property type="evidence" value="ECO:0007669"/>
    <property type="project" value="TreeGrafter"/>
</dbReference>
<dbReference type="AlphaFoldDB" id="A0A814C1Z5"/>
<dbReference type="GO" id="GO:0005829">
    <property type="term" value="C:cytosol"/>
    <property type="evidence" value="ECO:0007669"/>
    <property type="project" value="TreeGrafter"/>
</dbReference>
<dbReference type="SMART" id="SM00875">
    <property type="entry name" value="BACK"/>
    <property type="match status" value="1"/>
</dbReference>
<evidence type="ECO:0000313" key="9">
    <source>
        <dbReference type="Proteomes" id="UP000663829"/>
    </source>
</evidence>
<dbReference type="Proteomes" id="UP000663829">
    <property type="component" value="Unassembled WGS sequence"/>
</dbReference>
<comment type="subcellular location">
    <subcellularLocation>
        <location evidence="1">Cytoplasm</location>
    </subcellularLocation>
</comment>
<evidence type="ECO:0000313" key="8">
    <source>
        <dbReference type="EMBL" id="CAF3714214.1"/>
    </source>
</evidence>
<dbReference type="PANTHER" id="PTHR45774">
    <property type="entry name" value="BTB/POZ DOMAIN-CONTAINING"/>
    <property type="match status" value="1"/>
</dbReference>
<dbReference type="PANTHER" id="PTHR45774:SF3">
    <property type="entry name" value="BTB (POZ) DOMAIN-CONTAINING 2B-RELATED"/>
    <property type="match status" value="1"/>
</dbReference>
<dbReference type="Pfam" id="PF07707">
    <property type="entry name" value="BACK"/>
    <property type="match status" value="1"/>
</dbReference>
<evidence type="ECO:0000256" key="5">
    <source>
        <dbReference type="SAM" id="MobiDB-lite"/>
    </source>
</evidence>
<dbReference type="Pfam" id="PF09398">
    <property type="entry name" value="FOP_dimer"/>
    <property type="match status" value="1"/>
</dbReference>
<sequence length="1037" mass="118563">MPKRTSVTTTLQPPQQQQQLRKNAANASLSLPSNAVHQTTSSANERSCVAYECEQHAVANLPFNWQSLKASLHDRISTLCLNEYMSDVHFIVGCSTILLPNQIERIPAHKLILCVGSCVFEAMFNRPLTLNNDQATDNNDKIEVSDVEPSAFKNLLRFLYSDQVSLNDDNIMTTLYAAKKYCVLGLERFCVDFLKKNISLENALILLIQARMFDEPQLAAQCLDVIDKNASDALTASEFYYLDLDTLCAILKRDTLGIREIKLYNSVIQWAKHQCSKNKLESTTENIRNTLGQGLKLIRFPLMSQEEFASGPAQSGILNDKEIIQIFLYYNLPDGFKIDFDDEPRNTGKEYSINRFCEVENRWSYSGTSDRIRFKVDRRISIAGFGLYGSIREPYEYEVNLQLLNSESGIIIGQNESVFMSDGSTSTFRVLFKEPLEIQPHEYYVASAKLKGPDSFYGINGLRKITHECSTDGKVTFHFAYASDKRYLIAFCPILMAEFSIDNTRWYKTARKIDDEEIAIVQSLCTKHLNSPKTIADCIRNSPNRFGDISNYYSTINEKSRKRRVSSCLRKIAVDTAARECANTESTFFQVKVSILTHICMKDVMILGFFKTSIISTSLSSTSSNLQYFQKNKIISSLLECSQFSIALRLVESFLANPYLRCYYSYMCIPHLRGENIFDLYKAEKYVHDVQLYFHKLIPELTFDIDLLPAQTYSIFCGDDYSTTANFDRIIFDQSFIQELLTPTSSSSNIQQQEQKYYMELFFIFVRLLHELANAAIFHCGRLFLSDIKNRQRRFLGQSPKTQALCSNAGLAIERFLFGSSISVIWNNGIENVILNDGQPAIIDPAWIYEFVNTERIKMIKTIGNVAYKYPSNLQLHQQKWKQVLTRMPTIGNVFKRMKDLNNSDECQRETGDSSDFVKKSLESNGSLAELRAKLRSDIFQTLQDPNDVKPKLPNENLLLNELILEYFKYNNWNCAASVLTAESGQPTTSLGRTFVAEQLNVFDDEKMQRVPLLYSMLTHFMSNSKNTNWTPHSQSK</sequence>
<dbReference type="InterPro" id="IPR018993">
    <property type="entry name" value="FOP_dimerisation-dom_N"/>
</dbReference>
<gene>
    <name evidence="7" type="ORF">GPM918_LOCUS10507</name>
    <name evidence="8" type="ORF">SRO942_LOCUS10508</name>
</gene>
<evidence type="ECO:0000256" key="1">
    <source>
        <dbReference type="ARBA" id="ARBA00004496"/>
    </source>
</evidence>
<dbReference type="PROSITE" id="PS50097">
    <property type="entry name" value="BTB"/>
    <property type="match status" value="1"/>
</dbReference>
<organism evidence="7 9">
    <name type="scientific">Didymodactylos carnosus</name>
    <dbReference type="NCBI Taxonomy" id="1234261"/>
    <lineage>
        <taxon>Eukaryota</taxon>
        <taxon>Metazoa</taxon>
        <taxon>Spiralia</taxon>
        <taxon>Gnathifera</taxon>
        <taxon>Rotifera</taxon>
        <taxon>Eurotatoria</taxon>
        <taxon>Bdelloidea</taxon>
        <taxon>Philodinida</taxon>
        <taxon>Philodinidae</taxon>
        <taxon>Didymodactylos</taxon>
    </lineage>
</organism>
<dbReference type="OrthoDB" id="636773at2759"/>
<dbReference type="GO" id="GO:0022008">
    <property type="term" value="P:neurogenesis"/>
    <property type="evidence" value="ECO:0007669"/>
    <property type="project" value="TreeGrafter"/>
</dbReference>
<protein>
    <recommendedName>
        <fullName evidence="6">BTB domain-containing protein</fullName>
    </recommendedName>
</protein>
<dbReference type="FunFam" id="1.25.40.420:FF:000008">
    <property type="entry name" value="BTB/POZ domain-containing protein POB1"/>
    <property type="match status" value="1"/>
</dbReference>
<comment type="pathway">
    <text evidence="2">Protein modification; protein ubiquitination.</text>
</comment>
<dbReference type="SUPFAM" id="SSF54695">
    <property type="entry name" value="POZ domain"/>
    <property type="match status" value="1"/>
</dbReference>
<feature type="region of interest" description="Disordered" evidence="5">
    <location>
        <begin position="1"/>
        <end position="24"/>
    </location>
</feature>
<evidence type="ECO:0000256" key="2">
    <source>
        <dbReference type="ARBA" id="ARBA00004906"/>
    </source>
</evidence>
<dbReference type="GO" id="GO:0005815">
    <property type="term" value="C:microtubule organizing center"/>
    <property type="evidence" value="ECO:0007669"/>
    <property type="project" value="InterPro"/>
</dbReference>
<dbReference type="GO" id="GO:0034453">
    <property type="term" value="P:microtubule anchoring"/>
    <property type="evidence" value="ECO:0007669"/>
    <property type="project" value="InterPro"/>
</dbReference>
<keyword evidence="9" id="KW-1185">Reference proteome</keyword>
<dbReference type="Pfam" id="PF00651">
    <property type="entry name" value="BTB"/>
    <property type="match status" value="1"/>
</dbReference>
<proteinExistence type="predicted"/>
<evidence type="ECO:0000259" key="6">
    <source>
        <dbReference type="PROSITE" id="PS50097"/>
    </source>
</evidence>
<dbReference type="InterPro" id="IPR038648">
    <property type="entry name" value="PHR_sf"/>
</dbReference>
<dbReference type="EMBL" id="CAJOBC010002076">
    <property type="protein sequence ID" value="CAF3714214.1"/>
    <property type="molecule type" value="Genomic_DNA"/>
</dbReference>
<dbReference type="InterPro" id="IPR011705">
    <property type="entry name" value="BACK"/>
</dbReference>
<dbReference type="Proteomes" id="UP000681722">
    <property type="component" value="Unassembled WGS sequence"/>
</dbReference>
<comment type="caution">
    <text evidence="7">The sequence shown here is derived from an EMBL/GenBank/DDBJ whole genome shotgun (WGS) entry which is preliminary data.</text>
</comment>
<evidence type="ECO:0000313" key="7">
    <source>
        <dbReference type="EMBL" id="CAF0937185.1"/>
    </source>
</evidence>